<sequence>MTGEAVRCHWCGDRGPTETVAVASGWMPETAADVSGAEGRGTRWVCPACVREHVRAIEGKLPAEYW</sequence>
<name>A0A660CJH5_9PSEU</name>
<dbReference type="RefSeq" id="WP_036877764.1">
    <property type="nucleotide sequence ID" value="NZ_JOIJ01000032.1"/>
</dbReference>
<gene>
    <name evidence="1" type="ORF">JD82_04470</name>
</gene>
<protein>
    <submittedName>
        <fullName evidence="1">Uncharacterized protein</fullName>
    </submittedName>
</protein>
<reference evidence="1 2" key="1">
    <citation type="submission" date="2019-07" db="EMBL/GenBank/DDBJ databases">
        <title>R&amp;d 2014.</title>
        <authorList>
            <person name="Klenk H.-P."/>
        </authorList>
    </citation>
    <scope>NUCLEOTIDE SEQUENCE [LARGE SCALE GENOMIC DNA]</scope>
    <source>
        <strain evidence="1 2">DSM 43194</strain>
    </source>
</reference>
<comment type="caution">
    <text evidence="1">The sequence shown here is derived from an EMBL/GenBank/DDBJ whole genome shotgun (WGS) entry which is preliminary data.</text>
</comment>
<dbReference type="AlphaFoldDB" id="A0A660CJH5"/>
<evidence type="ECO:0000313" key="2">
    <source>
        <dbReference type="Proteomes" id="UP000317303"/>
    </source>
</evidence>
<accession>A0A660CJH5</accession>
<organism evidence="1 2">
    <name type="scientific">Prauserella rugosa</name>
    <dbReference type="NCBI Taxonomy" id="43354"/>
    <lineage>
        <taxon>Bacteria</taxon>
        <taxon>Bacillati</taxon>
        <taxon>Actinomycetota</taxon>
        <taxon>Actinomycetes</taxon>
        <taxon>Pseudonocardiales</taxon>
        <taxon>Pseudonocardiaceae</taxon>
        <taxon>Prauserella</taxon>
    </lineage>
</organism>
<dbReference type="OrthoDB" id="3578149at2"/>
<keyword evidence="2" id="KW-1185">Reference proteome</keyword>
<evidence type="ECO:0000313" key="1">
    <source>
        <dbReference type="EMBL" id="TWH22584.1"/>
    </source>
</evidence>
<proteinExistence type="predicted"/>
<dbReference type="EMBL" id="VLJV01000001">
    <property type="protein sequence ID" value="TWH22584.1"/>
    <property type="molecule type" value="Genomic_DNA"/>
</dbReference>
<dbReference type="Proteomes" id="UP000317303">
    <property type="component" value="Unassembled WGS sequence"/>
</dbReference>